<keyword evidence="2" id="KW-1185">Reference proteome</keyword>
<reference evidence="2" key="1">
    <citation type="submission" date="2016-10" db="EMBL/GenBank/DDBJ databases">
        <authorList>
            <person name="Varghese N."/>
            <person name="Submissions S."/>
        </authorList>
    </citation>
    <scope>NUCLEOTIDE SEQUENCE [LARGE SCALE GENOMIC DNA]</scope>
    <source>
        <strain evidence="2">DSM 24536</strain>
    </source>
</reference>
<evidence type="ECO:0000313" key="1">
    <source>
        <dbReference type="EMBL" id="SDM99161.1"/>
    </source>
</evidence>
<gene>
    <name evidence="1" type="ORF">SAMN05421813_1321</name>
</gene>
<protein>
    <submittedName>
        <fullName evidence="1">Uncharacterized protein</fullName>
    </submittedName>
</protein>
<name>A0A1G9XRL9_9SPHI</name>
<dbReference type="EMBL" id="FNHH01000032">
    <property type="protein sequence ID" value="SDM99161.1"/>
    <property type="molecule type" value="Genomic_DNA"/>
</dbReference>
<organism evidence="1 2">
    <name type="scientific">Daejeonella rubra</name>
    <dbReference type="NCBI Taxonomy" id="990371"/>
    <lineage>
        <taxon>Bacteria</taxon>
        <taxon>Pseudomonadati</taxon>
        <taxon>Bacteroidota</taxon>
        <taxon>Sphingobacteriia</taxon>
        <taxon>Sphingobacteriales</taxon>
        <taxon>Sphingobacteriaceae</taxon>
        <taxon>Daejeonella</taxon>
    </lineage>
</organism>
<dbReference type="STRING" id="990371.SAMN05421813_1321"/>
<evidence type="ECO:0000313" key="2">
    <source>
        <dbReference type="Proteomes" id="UP000199226"/>
    </source>
</evidence>
<dbReference type="Proteomes" id="UP000199226">
    <property type="component" value="Unassembled WGS sequence"/>
</dbReference>
<accession>A0A1G9XRL9</accession>
<proteinExistence type="predicted"/>
<dbReference type="AlphaFoldDB" id="A0A1G9XRL9"/>
<sequence length="52" mass="6099">MPLLLLIQLQIPGKTAKPGHFKYSLIEKLRVKTRERIFRFKSTIKAGSRFKN</sequence>